<protein>
    <recommendedName>
        <fullName evidence="3">C-type lectin domain-containing protein</fullName>
    </recommendedName>
</protein>
<proteinExistence type="predicted"/>
<sequence length="324" mass="36272">MKGFLLNQENGHYYAYSNTKANYQDSVNVCQTYTPPDGFTGYLVTVTSKDEHDWIGSHLGAISTIWIAGSDLGDRGNWTYNVGPEKGQILYDLYSERTYTFTNFPYTEPNLEVGENYLISIPNSKDGWNNVVASTQSNYICEFSPIDEPFIPTVHSEGDMVTVNVNGYDISTLEIKFTSASQPNFNCQNIKKVGENTITRQVPSGTGKYSYTLSDKVKSSKSVPWQYHPPHISMIGLSLETVTLVGDNFGNDVSKIQITFDVTGTNTECNNINIIIPFKQMTCSLKLLPKILPFQVVVNSISSRYNKTSLYHFDSKSIFLIPIT</sequence>
<evidence type="ECO:0000313" key="4">
    <source>
        <dbReference type="EMBL" id="KAF2077656.1"/>
    </source>
</evidence>
<dbReference type="InterPro" id="IPR016186">
    <property type="entry name" value="C-type_lectin-like/link_sf"/>
</dbReference>
<dbReference type="InterPro" id="IPR001304">
    <property type="entry name" value="C-type_lectin-like"/>
</dbReference>
<dbReference type="InterPro" id="IPR052014">
    <property type="entry name" value="Dictyostelium_Tiger"/>
</dbReference>
<dbReference type="Pfam" id="PF00059">
    <property type="entry name" value="Lectin_C"/>
    <property type="match status" value="1"/>
</dbReference>
<dbReference type="PANTHER" id="PTHR31341">
    <property type="entry name" value="IPT/TIG DOMAIN-CONTAINING PROTEIN-RELATED-RELATED"/>
    <property type="match status" value="1"/>
</dbReference>
<organism evidence="4 5">
    <name type="scientific">Polysphondylium violaceum</name>
    <dbReference type="NCBI Taxonomy" id="133409"/>
    <lineage>
        <taxon>Eukaryota</taxon>
        <taxon>Amoebozoa</taxon>
        <taxon>Evosea</taxon>
        <taxon>Eumycetozoa</taxon>
        <taxon>Dictyostelia</taxon>
        <taxon>Dictyosteliales</taxon>
        <taxon>Dictyosteliaceae</taxon>
        <taxon>Polysphondylium</taxon>
    </lineage>
</organism>
<name>A0A8J4UWL6_9MYCE</name>
<dbReference type="AlphaFoldDB" id="A0A8J4UWL6"/>
<dbReference type="OrthoDB" id="24136at2759"/>
<dbReference type="SMART" id="SM00034">
    <property type="entry name" value="CLECT"/>
    <property type="match status" value="1"/>
</dbReference>
<keyword evidence="5" id="KW-1185">Reference proteome</keyword>
<dbReference type="SUPFAM" id="SSF56436">
    <property type="entry name" value="C-type lectin-like"/>
    <property type="match status" value="1"/>
</dbReference>
<keyword evidence="1" id="KW-0732">Signal</keyword>
<reference evidence="4" key="1">
    <citation type="submission" date="2020-01" db="EMBL/GenBank/DDBJ databases">
        <title>Development of genomics and gene disruption for Polysphondylium violaceum indicates a role for the polyketide synthase stlB in stalk morphogenesis.</title>
        <authorList>
            <person name="Narita B."/>
            <person name="Kawabe Y."/>
            <person name="Kin K."/>
            <person name="Saito T."/>
            <person name="Gibbs R."/>
            <person name="Kuspa A."/>
            <person name="Muzny D."/>
            <person name="Queller D."/>
            <person name="Richards S."/>
            <person name="Strassman J."/>
            <person name="Sucgang R."/>
            <person name="Worley K."/>
            <person name="Schaap P."/>
        </authorList>
    </citation>
    <scope>NUCLEOTIDE SEQUENCE</scope>
    <source>
        <strain evidence="4">QSvi11</strain>
    </source>
</reference>
<dbReference type="Proteomes" id="UP000695562">
    <property type="component" value="Unassembled WGS sequence"/>
</dbReference>
<accession>A0A8J4UWL6</accession>
<evidence type="ECO:0000256" key="2">
    <source>
        <dbReference type="ARBA" id="ARBA00023180"/>
    </source>
</evidence>
<evidence type="ECO:0000256" key="1">
    <source>
        <dbReference type="ARBA" id="ARBA00022729"/>
    </source>
</evidence>
<evidence type="ECO:0000313" key="5">
    <source>
        <dbReference type="Proteomes" id="UP000695562"/>
    </source>
</evidence>
<feature type="domain" description="C-type lectin" evidence="3">
    <location>
        <begin position="9"/>
        <end position="142"/>
    </location>
</feature>
<evidence type="ECO:0000259" key="3">
    <source>
        <dbReference type="PROSITE" id="PS50041"/>
    </source>
</evidence>
<dbReference type="CDD" id="cd00037">
    <property type="entry name" value="CLECT"/>
    <property type="match status" value="1"/>
</dbReference>
<gene>
    <name evidence="4" type="ORF">CYY_001043</name>
</gene>
<dbReference type="Gene3D" id="3.10.100.10">
    <property type="entry name" value="Mannose-Binding Protein A, subunit A"/>
    <property type="match status" value="1"/>
</dbReference>
<dbReference type="PROSITE" id="PS50041">
    <property type="entry name" value="C_TYPE_LECTIN_2"/>
    <property type="match status" value="1"/>
</dbReference>
<keyword evidence="2" id="KW-0325">Glycoprotein</keyword>
<dbReference type="InterPro" id="IPR016187">
    <property type="entry name" value="CTDL_fold"/>
</dbReference>
<dbReference type="EMBL" id="AJWJ01000023">
    <property type="protein sequence ID" value="KAF2077656.1"/>
    <property type="molecule type" value="Genomic_DNA"/>
</dbReference>
<comment type="caution">
    <text evidence="4">The sequence shown here is derived from an EMBL/GenBank/DDBJ whole genome shotgun (WGS) entry which is preliminary data.</text>
</comment>